<evidence type="ECO:0000259" key="1">
    <source>
        <dbReference type="Pfam" id="PF17906"/>
    </source>
</evidence>
<organism evidence="2 3">
    <name type="scientific">Eumeta variegata</name>
    <name type="common">Bagworm moth</name>
    <name type="synonym">Eumeta japonica</name>
    <dbReference type="NCBI Taxonomy" id="151549"/>
    <lineage>
        <taxon>Eukaryota</taxon>
        <taxon>Metazoa</taxon>
        <taxon>Ecdysozoa</taxon>
        <taxon>Arthropoda</taxon>
        <taxon>Hexapoda</taxon>
        <taxon>Insecta</taxon>
        <taxon>Pterygota</taxon>
        <taxon>Neoptera</taxon>
        <taxon>Endopterygota</taxon>
        <taxon>Lepidoptera</taxon>
        <taxon>Glossata</taxon>
        <taxon>Ditrysia</taxon>
        <taxon>Tineoidea</taxon>
        <taxon>Psychidae</taxon>
        <taxon>Oiketicinae</taxon>
        <taxon>Eumeta</taxon>
    </lineage>
</organism>
<dbReference type="InterPro" id="IPR041426">
    <property type="entry name" value="Mos1_HTH"/>
</dbReference>
<dbReference type="GO" id="GO:0003690">
    <property type="term" value="F:double-stranded DNA binding"/>
    <property type="evidence" value="ECO:0007669"/>
    <property type="project" value="TreeGrafter"/>
</dbReference>
<evidence type="ECO:0000313" key="2">
    <source>
        <dbReference type="EMBL" id="GBP77168.1"/>
    </source>
</evidence>
<dbReference type="GO" id="GO:0035861">
    <property type="term" value="C:site of double-strand break"/>
    <property type="evidence" value="ECO:0007669"/>
    <property type="project" value="TreeGrafter"/>
</dbReference>
<accession>A0A4C1YLZ3</accession>
<dbReference type="OrthoDB" id="616263at2759"/>
<dbReference type="GO" id="GO:0042800">
    <property type="term" value="F:histone H3K4 methyltransferase activity"/>
    <property type="evidence" value="ECO:0007669"/>
    <property type="project" value="TreeGrafter"/>
</dbReference>
<keyword evidence="3" id="KW-1185">Reference proteome</keyword>
<dbReference type="Pfam" id="PF17906">
    <property type="entry name" value="HTH_48"/>
    <property type="match status" value="1"/>
</dbReference>
<dbReference type="GO" id="GO:0000729">
    <property type="term" value="P:DNA double-strand break processing"/>
    <property type="evidence" value="ECO:0007669"/>
    <property type="project" value="TreeGrafter"/>
</dbReference>
<dbReference type="GO" id="GO:0032259">
    <property type="term" value="P:methylation"/>
    <property type="evidence" value="ECO:0007669"/>
    <property type="project" value="UniProtKB-KW"/>
</dbReference>
<dbReference type="PANTHER" id="PTHR46060">
    <property type="entry name" value="MARINER MOS1 TRANSPOSASE-LIKE PROTEIN"/>
    <property type="match status" value="1"/>
</dbReference>
<protein>
    <submittedName>
        <fullName evidence="2">Histone-lysine N-methyltransferase SETMAR</fullName>
    </submittedName>
</protein>
<reference evidence="2 3" key="1">
    <citation type="journal article" date="2019" name="Commun. Biol.">
        <title>The bagworm genome reveals a unique fibroin gene that provides high tensile strength.</title>
        <authorList>
            <person name="Kono N."/>
            <person name="Nakamura H."/>
            <person name="Ohtoshi R."/>
            <person name="Tomita M."/>
            <person name="Numata K."/>
            <person name="Arakawa K."/>
        </authorList>
    </citation>
    <scope>NUCLEOTIDE SEQUENCE [LARGE SCALE GENOMIC DNA]</scope>
</reference>
<feature type="domain" description="Mos1 transposase HTH" evidence="1">
    <location>
        <begin position="8"/>
        <end position="54"/>
    </location>
</feature>
<dbReference type="Proteomes" id="UP000299102">
    <property type="component" value="Unassembled WGS sequence"/>
</dbReference>
<dbReference type="GO" id="GO:0005634">
    <property type="term" value="C:nucleus"/>
    <property type="evidence" value="ECO:0007669"/>
    <property type="project" value="TreeGrafter"/>
</dbReference>
<evidence type="ECO:0000313" key="3">
    <source>
        <dbReference type="Proteomes" id="UP000299102"/>
    </source>
</evidence>
<dbReference type="GO" id="GO:0031297">
    <property type="term" value="P:replication fork processing"/>
    <property type="evidence" value="ECO:0007669"/>
    <property type="project" value="TreeGrafter"/>
</dbReference>
<dbReference type="GO" id="GO:0000014">
    <property type="term" value="F:single-stranded DNA endodeoxyribonuclease activity"/>
    <property type="evidence" value="ECO:0007669"/>
    <property type="project" value="TreeGrafter"/>
</dbReference>
<dbReference type="GO" id="GO:0006303">
    <property type="term" value="P:double-strand break repair via nonhomologous end joining"/>
    <property type="evidence" value="ECO:0007669"/>
    <property type="project" value="TreeGrafter"/>
</dbReference>
<dbReference type="Gene3D" id="1.10.10.1450">
    <property type="match status" value="1"/>
</dbReference>
<name>A0A4C1YLZ3_EUMVA</name>
<dbReference type="PANTHER" id="PTHR46060:SF2">
    <property type="entry name" value="HISTONE-LYSINE N-METHYLTRANSFERASE SETMAR"/>
    <property type="match status" value="1"/>
</dbReference>
<keyword evidence="2" id="KW-0489">Methyltransferase</keyword>
<dbReference type="GO" id="GO:0000793">
    <property type="term" value="C:condensed chromosome"/>
    <property type="evidence" value="ECO:0007669"/>
    <property type="project" value="TreeGrafter"/>
</dbReference>
<dbReference type="InterPro" id="IPR052709">
    <property type="entry name" value="Transposase-MT_Hybrid"/>
</dbReference>
<proteinExistence type="predicted"/>
<comment type="caution">
    <text evidence="2">The sequence shown here is derived from an EMBL/GenBank/DDBJ whole genome shotgun (WGS) entry which is preliminary data.</text>
</comment>
<dbReference type="AlphaFoldDB" id="A0A4C1YLZ3"/>
<keyword evidence="2" id="KW-0808">Transferase</keyword>
<dbReference type="GO" id="GO:0044774">
    <property type="term" value="P:mitotic DNA integrity checkpoint signaling"/>
    <property type="evidence" value="ECO:0007669"/>
    <property type="project" value="TreeGrafter"/>
</dbReference>
<dbReference type="GO" id="GO:0003697">
    <property type="term" value="F:single-stranded DNA binding"/>
    <property type="evidence" value="ECO:0007669"/>
    <property type="project" value="TreeGrafter"/>
</dbReference>
<dbReference type="EMBL" id="BGZK01001319">
    <property type="protein sequence ID" value="GBP77168.1"/>
    <property type="molecule type" value="Genomic_DNA"/>
</dbReference>
<dbReference type="GO" id="GO:0046975">
    <property type="term" value="F:histone H3K36 methyltransferase activity"/>
    <property type="evidence" value="ECO:0007669"/>
    <property type="project" value="TreeGrafter"/>
</dbReference>
<dbReference type="STRING" id="151549.A0A4C1YLZ3"/>
<dbReference type="GO" id="GO:0015074">
    <property type="term" value="P:DNA integration"/>
    <property type="evidence" value="ECO:0007669"/>
    <property type="project" value="TreeGrafter"/>
</dbReference>
<sequence>MSESDVGIRHILKFYCKKGQNVIQAAEKVCDVYGPNAVSVRVAQSWFKCFQSGNFDVRDEPRPGRPLTDKVDAILEKGEQDRRITPYDITEKLSIDQKNSFDLF</sequence>
<dbReference type="GO" id="GO:0044547">
    <property type="term" value="F:DNA topoisomerase binding"/>
    <property type="evidence" value="ECO:0007669"/>
    <property type="project" value="TreeGrafter"/>
</dbReference>
<gene>
    <name evidence="2" type="primary">SETMAR</name>
    <name evidence="2" type="ORF">EVAR_38747_1</name>
</gene>